<feature type="domain" description="Siroheme synthase central" evidence="7">
    <location>
        <begin position="119"/>
        <end position="144"/>
    </location>
</feature>
<protein>
    <recommendedName>
        <fullName evidence="2">precorrin-2 dehydrogenase</fullName>
        <ecNumber evidence="2">1.3.1.76</ecNumber>
    </recommendedName>
</protein>
<keyword evidence="4" id="KW-0520">NAD</keyword>
<dbReference type="SUPFAM" id="SSF51735">
    <property type="entry name" value="NAD(P)-binding Rossmann-fold domains"/>
    <property type="match status" value="1"/>
</dbReference>
<comment type="catalytic activity">
    <reaction evidence="6">
        <text>precorrin-2 + NAD(+) = sirohydrochlorin + NADH + 2 H(+)</text>
        <dbReference type="Rhea" id="RHEA:15613"/>
        <dbReference type="ChEBI" id="CHEBI:15378"/>
        <dbReference type="ChEBI" id="CHEBI:57540"/>
        <dbReference type="ChEBI" id="CHEBI:57945"/>
        <dbReference type="ChEBI" id="CHEBI:58351"/>
        <dbReference type="ChEBI" id="CHEBI:58827"/>
        <dbReference type="EC" id="1.3.1.76"/>
    </reaction>
</comment>
<dbReference type="Gene3D" id="3.30.160.110">
    <property type="entry name" value="Siroheme synthase, domain 2"/>
    <property type="match status" value="1"/>
</dbReference>
<dbReference type="NCBIfam" id="TIGR01470">
    <property type="entry name" value="cysG_Nterm"/>
    <property type="match status" value="1"/>
</dbReference>
<evidence type="ECO:0000259" key="7">
    <source>
        <dbReference type="Pfam" id="PF14824"/>
    </source>
</evidence>
<dbReference type="SUPFAM" id="SSF75615">
    <property type="entry name" value="Siroheme synthase middle domains-like"/>
    <property type="match status" value="1"/>
</dbReference>
<dbReference type="PANTHER" id="PTHR35330">
    <property type="entry name" value="SIROHEME BIOSYNTHESIS PROTEIN MET8"/>
    <property type="match status" value="1"/>
</dbReference>
<dbReference type="EC" id="1.3.1.76" evidence="2"/>
<evidence type="ECO:0000256" key="4">
    <source>
        <dbReference type="ARBA" id="ARBA00023027"/>
    </source>
</evidence>
<evidence type="ECO:0000313" key="9">
    <source>
        <dbReference type="Proteomes" id="UP001596143"/>
    </source>
</evidence>
<name>A0ABW0U7C9_9BACI</name>
<evidence type="ECO:0000256" key="5">
    <source>
        <dbReference type="ARBA" id="ARBA00023244"/>
    </source>
</evidence>
<dbReference type="PANTHER" id="PTHR35330:SF1">
    <property type="entry name" value="SIROHEME BIOSYNTHESIS PROTEIN MET8"/>
    <property type="match status" value="1"/>
</dbReference>
<accession>A0ABW0U7C9</accession>
<dbReference type="Pfam" id="PF14824">
    <property type="entry name" value="Sirohm_synth_M"/>
    <property type="match status" value="1"/>
</dbReference>
<comment type="pathway">
    <text evidence="1">Porphyrin-containing compound metabolism; siroheme biosynthesis; sirohydrochlorin from precorrin-2: step 1/1.</text>
</comment>
<dbReference type="InterPro" id="IPR028161">
    <property type="entry name" value="Met8-like"/>
</dbReference>
<dbReference type="InterPro" id="IPR036291">
    <property type="entry name" value="NAD(P)-bd_dom_sf"/>
</dbReference>
<dbReference type="InterPro" id="IPR006367">
    <property type="entry name" value="Sirohaem_synthase_N"/>
</dbReference>
<keyword evidence="9" id="KW-1185">Reference proteome</keyword>
<dbReference type="InterPro" id="IPR028281">
    <property type="entry name" value="Sirohaem_synthase_central"/>
</dbReference>
<evidence type="ECO:0000313" key="8">
    <source>
        <dbReference type="EMBL" id="MFC5629377.1"/>
    </source>
</evidence>
<evidence type="ECO:0000256" key="3">
    <source>
        <dbReference type="ARBA" id="ARBA00023002"/>
    </source>
</evidence>
<dbReference type="Pfam" id="PF13241">
    <property type="entry name" value="NAD_binding_7"/>
    <property type="match status" value="1"/>
</dbReference>
<keyword evidence="3" id="KW-0560">Oxidoreductase</keyword>
<sequence length="152" mass="16826">MHHFPLYMDIRERKVVVVGGGKVAYRKVNKLLATGAHITVVSPSLCAPLFELYSNHFIQWIQAKCQENHLRDAFLIISASGSKEAQEMIKNTTQKFQLVNGADNPSIGNVIFPAVFEEGDVSVAISTGGSSPTRAKKLKNLLKELFKKVKDN</sequence>
<reference evidence="9" key="1">
    <citation type="journal article" date="2019" name="Int. J. Syst. Evol. Microbiol.">
        <title>The Global Catalogue of Microorganisms (GCM) 10K type strain sequencing project: providing services to taxonomists for standard genome sequencing and annotation.</title>
        <authorList>
            <consortium name="The Broad Institute Genomics Platform"/>
            <consortium name="The Broad Institute Genome Sequencing Center for Infectious Disease"/>
            <person name="Wu L."/>
            <person name="Ma J."/>
        </authorList>
    </citation>
    <scope>NUCLEOTIDE SEQUENCE [LARGE SCALE GENOMIC DNA]</scope>
    <source>
        <strain evidence="9">CGMCC 1.15790</strain>
    </source>
</reference>
<dbReference type="Proteomes" id="UP001596143">
    <property type="component" value="Unassembled WGS sequence"/>
</dbReference>
<dbReference type="EMBL" id="JBHSPF010000059">
    <property type="protein sequence ID" value="MFC5629377.1"/>
    <property type="molecule type" value="Genomic_DNA"/>
</dbReference>
<dbReference type="RefSeq" id="WP_270897103.1">
    <property type="nucleotide sequence ID" value="NZ_JBHSPF010000059.1"/>
</dbReference>
<evidence type="ECO:0000256" key="6">
    <source>
        <dbReference type="ARBA" id="ARBA00047561"/>
    </source>
</evidence>
<keyword evidence="5" id="KW-0627">Porphyrin biosynthesis</keyword>
<comment type="caution">
    <text evidence="8">The sequence shown here is derived from an EMBL/GenBank/DDBJ whole genome shotgun (WGS) entry which is preliminary data.</text>
</comment>
<organism evidence="8 9">
    <name type="scientific">Aliibacillus thermotolerans</name>
    <dbReference type="NCBI Taxonomy" id="1834418"/>
    <lineage>
        <taxon>Bacteria</taxon>
        <taxon>Bacillati</taxon>
        <taxon>Bacillota</taxon>
        <taxon>Bacilli</taxon>
        <taxon>Bacillales</taxon>
        <taxon>Bacillaceae</taxon>
        <taxon>Aliibacillus</taxon>
    </lineage>
</organism>
<evidence type="ECO:0000256" key="1">
    <source>
        <dbReference type="ARBA" id="ARBA00005010"/>
    </source>
</evidence>
<proteinExistence type="predicted"/>
<evidence type="ECO:0000256" key="2">
    <source>
        <dbReference type="ARBA" id="ARBA00012400"/>
    </source>
</evidence>
<gene>
    <name evidence="8" type="ORF">ACFPTR_10980</name>
</gene>
<dbReference type="Gene3D" id="3.40.50.720">
    <property type="entry name" value="NAD(P)-binding Rossmann-like Domain"/>
    <property type="match status" value="1"/>
</dbReference>